<name>A0AAD7LPE0_QUISA</name>
<dbReference type="GO" id="GO:0016746">
    <property type="term" value="F:acyltransferase activity"/>
    <property type="evidence" value="ECO:0007669"/>
    <property type="project" value="UniProtKB-KW"/>
</dbReference>
<evidence type="ECO:0000313" key="4">
    <source>
        <dbReference type="EMBL" id="KAJ7961894.1"/>
    </source>
</evidence>
<keyword evidence="5" id="KW-1185">Reference proteome</keyword>
<comment type="similarity">
    <text evidence="1">Belongs to the plant acyltransferase family.</text>
</comment>
<accession>A0AAD7LPE0</accession>
<dbReference type="Gene3D" id="3.30.559.10">
    <property type="entry name" value="Chloramphenicol acetyltransferase-like domain"/>
    <property type="match status" value="2"/>
</dbReference>
<gene>
    <name evidence="4" type="ORF">O6P43_017190</name>
</gene>
<dbReference type="PANTHER" id="PTHR31623">
    <property type="entry name" value="F21J9.9"/>
    <property type="match status" value="1"/>
</dbReference>
<dbReference type="AlphaFoldDB" id="A0AAD7LPE0"/>
<sequence length="438" mass="49399">MKLQLELLSKEFIKPSSPTPKTLRHYQLSFLDQIAPHLYNPMVYFFAPKLDSTEISTRLKESLSNILTHYYPFAGRIRDDKFIDCNDEGIPYVEARVNIKLNDFLDNPAPGELNTLLPCKLRDAAESNITLGVQLSVFGCGGIAIGFCTSHKISDGLSLSVFVSSWAALSRGQVDLVRPDFVSATLFPPKSNTCGFDPDVYITKNDTITKRFVFDSSAIGTFKAKYADNLRKLTSLEINIKSPSRVEALTAFIWGRFLNSIHGDQLESELYALVHNVNLRPKIDPPLPQHSFGNYSAVVVQTSTGSEVVYNGLVRQLMDKIKKIDDDYINKIREGGEEYIKPLNEASDLCSMTERVQLEFTSLCRFPLYDTDFGWGKPIWVGMAAYAFENFIFLLDNKLDGIEAYITLKTVDMFKLEQDEEFLAYVSPTGSKLLKDYL</sequence>
<organism evidence="4 5">
    <name type="scientific">Quillaja saponaria</name>
    <name type="common">Soap bark tree</name>
    <dbReference type="NCBI Taxonomy" id="32244"/>
    <lineage>
        <taxon>Eukaryota</taxon>
        <taxon>Viridiplantae</taxon>
        <taxon>Streptophyta</taxon>
        <taxon>Embryophyta</taxon>
        <taxon>Tracheophyta</taxon>
        <taxon>Spermatophyta</taxon>
        <taxon>Magnoliopsida</taxon>
        <taxon>eudicotyledons</taxon>
        <taxon>Gunneridae</taxon>
        <taxon>Pentapetalae</taxon>
        <taxon>rosids</taxon>
        <taxon>fabids</taxon>
        <taxon>Fabales</taxon>
        <taxon>Quillajaceae</taxon>
        <taxon>Quillaja</taxon>
    </lineage>
</organism>
<evidence type="ECO:0000256" key="1">
    <source>
        <dbReference type="ARBA" id="ARBA00009861"/>
    </source>
</evidence>
<evidence type="ECO:0000256" key="2">
    <source>
        <dbReference type="ARBA" id="ARBA00022679"/>
    </source>
</evidence>
<dbReference type="KEGG" id="qsa:O6P43_017190"/>
<keyword evidence="3" id="KW-0012">Acyltransferase</keyword>
<protein>
    <submittedName>
        <fullName evidence="4">Vinorine synthase-like</fullName>
    </submittedName>
</protein>
<dbReference type="PANTHER" id="PTHR31623:SF46">
    <property type="entry name" value="VINORINE SYNTHASE-LIKE"/>
    <property type="match status" value="1"/>
</dbReference>
<evidence type="ECO:0000256" key="3">
    <source>
        <dbReference type="ARBA" id="ARBA00023315"/>
    </source>
</evidence>
<dbReference type="InterPro" id="IPR023213">
    <property type="entry name" value="CAT-like_dom_sf"/>
</dbReference>
<comment type="caution">
    <text evidence="4">The sequence shown here is derived from an EMBL/GenBank/DDBJ whole genome shotgun (WGS) entry which is preliminary data.</text>
</comment>
<keyword evidence="2" id="KW-0808">Transferase</keyword>
<evidence type="ECO:0000313" key="5">
    <source>
        <dbReference type="Proteomes" id="UP001163823"/>
    </source>
</evidence>
<reference evidence="4" key="1">
    <citation type="journal article" date="2023" name="Science">
        <title>Elucidation of the pathway for biosynthesis of saponin adjuvants from the soapbark tree.</title>
        <authorList>
            <person name="Reed J."/>
            <person name="Orme A."/>
            <person name="El-Demerdash A."/>
            <person name="Owen C."/>
            <person name="Martin L.B.B."/>
            <person name="Misra R.C."/>
            <person name="Kikuchi S."/>
            <person name="Rejzek M."/>
            <person name="Martin A.C."/>
            <person name="Harkess A."/>
            <person name="Leebens-Mack J."/>
            <person name="Louveau T."/>
            <person name="Stephenson M.J."/>
            <person name="Osbourn A."/>
        </authorList>
    </citation>
    <scope>NUCLEOTIDE SEQUENCE</scope>
    <source>
        <strain evidence="4">S10</strain>
    </source>
</reference>
<dbReference type="EMBL" id="JARAOO010000007">
    <property type="protein sequence ID" value="KAJ7961894.1"/>
    <property type="molecule type" value="Genomic_DNA"/>
</dbReference>
<dbReference type="Pfam" id="PF02458">
    <property type="entry name" value="Transferase"/>
    <property type="match status" value="1"/>
</dbReference>
<dbReference type="Proteomes" id="UP001163823">
    <property type="component" value="Chromosome 7"/>
</dbReference>
<proteinExistence type="inferred from homology"/>